<dbReference type="EMBL" id="BDGG01000001">
    <property type="protein sequence ID" value="GAU89157.1"/>
    <property type="molecule type" value="Genomic_DNA"/>
</dbReference>
<feature type="non-terminal residue" evidence="2">
    <location>
        <position position="1"/>
    </location>
</feature>
<evidence type="ECO:0000313" key="2">
    <source>
        <dbReference type="EMBL" id="GAU89157.1"/>
    </source>
</evidence>
<dbReference type="AlphaFoldDB" id="A0A1D1UPF5"/>
<protein>
    <submittedName>
        <fullName evidence="2">Uncharacterized protein</fullName>
    </submittedName>
</protein>
<feature type="region of interest" description="Disordered" evidence="1">
    <location>
        <begin position="1"/>
        <end position="23"/>
    </location>
</feature>
<name>A0A1D1UPF5_RAMVA</name>
<comment type="caution">
    <text evidence="2">The sequence shown here is derived from an EMBL/GenBank/DDBJ whole genome shotgun (WGS) entry which is preliminary data.</text>
</comment>
<evidence type="ECO:0000313" key="3">
    <source>
        <dbReference type="Proteomes" id="UP000186922"/>
    </source>
</evidence>
<reference evidence="2 3" key="1">
    <citation type="journal article" date="2016" name="Nat. Commun.">
        <title>Extremotolerant tardigrade genome and improved radiotolerance of human cultured cells by tardigrade-unique protein.</title>
        <authorList>
            <person name="Hashimoto T."/>
            <person name="Horikawa D.D."/>
            <person name="Saito Y."/>
            <person name="Kuwahara H."/>
            <person name="Kozuka-Hata H."/>
            <person name="Shin-I T."/>
            <person name="Minakuchi Y."/>
            <person name="Ohishi K."/>
            <person name="Motoyama A."/>
            <person name="Aizu T."/>
            <person name="Enomoto A."/>
            <person name="Kondo K."/>
            <person name="Tanaka S."/>
            <person name="Hara Y."/>
            <person name="Koshikawa S."/>
            <person name="Sagara H."/>
            <person name="Miura T."/>
            <person name="Yokobori S."/>
            <person name="Miyagawa K."/>
            <person name="Suzuki Y."/>
            <person name="Kubo T."/>
            <person name="Oyama M."/>
            <person name="Kohara Y."/>
            <person name="Fujiyama A."/>
            <person name="Arakawa K."/>
            <person name="Katayama T."/>
            <person name="Toyoda A."/>
            <person name="Kunieda T."/>
        </authorList>
    </citation>
    <scope>NUCLEOTIDE SEQUENCE [LARGE SCALE GENOMIC DNA]</scope>
    <source>
        <strain evidence="2 3">YOKOZUNA-1</strain>
    </source>
</reference>
<evidence type="ECO:0000256" key="1">
    <source>
        <dbReference type="SAM" id="MobiDB-lite"/>
    </source>
</evidence>
<dbReference type="Proteomes" id="UP000186922">
    <property type="component" value="Unassembled WGS sequence"/>
</dbReference>
<gene>
    <name evidence="2" type="primary">RvY_01741-1</name>
    <name evidence="2" type="synonym">RvY_01741.1</name>
    <name evidence="2" type="ORF">RvY_01741</name>
</gene>
<feature type="compositionally biased region" description="Polar residues" evidence="1">
    <location>
        <begin position="14"/>
        <end position="23"/>
    </location>
</feature>
<organism evidence="2 3">
    <name type="scientific">Ramazzottius varieornatus</name>
    <name type="common">Water bear</name>
    <name type="synonym">Tardigrade</name>
    <dbReference type="NCBI Taxonomy" id="947166"/>
    <lineage>
        <taxon>Eukaryota</taxon>
        <taxon>Metazoa</taxon>
        <taxon>Ecdysozoa</taxon>
        <taxon>Tardigrada</taxon>
        <taxon>Eutardigrada</taxon>
        <taxon>Parachela</taxon>
        <taxon>Hypsibioidea</taxon>
        <taxon>Ramazzottiidae</taxon>
        <taxon>Ramazzottius</taxon>
    </lineage>
</organism>
<accession>A0A1D1UPF5</accession>
<keyword evidence="3" id="KW-1185">Reference proteome</keyword>
<sequence length="110" mass="12237">LESLPVKSTEDCRNQNSSLNRTPINGLLQDLRSHHQRLQRAPIFALKNREVPHSSVSLTSPSRVKQLYFIRSPRSKLAVMPKVLAAFSSGQLGSGGHFGNCTRFIGTTMY</sequence>
<proteinExistence type="predicted"/>